<dbReference type="NCBIfam" id="TIGR02607">
    <property type="entry name" value="antidote_HigA"/>
    <property type="match status" value="1"/>
</dbReference>
<gene>
    <name evidence="3" type="ORF">Xvie_03609</name>
</gene>
<dbReference type="InterPro" id="IPR001387">
    <property type="entry name" value="Cro/C1-type_HTH"/>
</dbReference>
<comment type="caution">
    <text evidence="3">The sequence shown here is derived from an EMBL/GenBank/DDBJ whole genome shotgun (WGS) entry which is preliminary data.</text>
</comment>
<proteinExistence type="predicted"/>
<dbReference type="Proteomes" id="UP000194350">
    <property type="component" value="Unassembled WGS sequence"/>
</dbReference>
<dbReference type="EMBL" id="MUBJ01000028">
    <property type="protein sequence ID" value="OTA14518.1"/>
    <property type="molecule type" value="Genomic_DNA"/>
</dbReference>
<dbReference type="Gene3D" id="1.10.260.40">
    <property type="entry name" value="lambda repressor-like DNA-binding domains"/>
    <property type="match status" value="1"/>
</dbReference>
<dbReference type="SMART" id="SM00530">
    <property type="entry name" value="HTH_XRE"/>
    <property type="match status" value="1"/>
</dbReference>
<dbReference type="STRING" id="351656.Xvie_03609"/>
<reference evidence="3 4" key="1">
    <citation type="submission" date="2016-10" db="EMBL/GenBank/DDBJ databases">
        <title>Systematic genetic and metabolomic analysis of Xenorhabdus and Photorhabdus spp., highlights the requirements for a dual symbiotic and pathogenic life style.</title>
        <authorList>
            <person name="Tobias N.J."/>
            <person name="Wolff H."/>
            <person name="Djahanschiri B."/>
            <person name="Pidot S.J."/>
            <person name="Stinear T.P."/>
            <person name="Ebersberger I."/>
            <person name="Bode H.B."/>
        </authorList>
    </citation>
    <scope>NUCLEOTIDE SEQUENCE [LARGE SCALE GENOMIC DNA]</scope>
    <source>
        <strain evidence="3 4">DSM 22392</strain>
    </source>
</reference>
<dbReference type="PROSITE" id="PS50943">
    <property type="entry name" value="HTH_CROC1"/>
    <property type="match status" value="1"/>
</dbReference>
<dbReference type="OrthoDB" id="9793869at2"/>
<sequence length="80" mass="8960">MTKRMPPHPECYISEEMVHLNMSLKELAQAMDVSPSTIWQLVEGRVAVTPAMAVRLSIALGSTAEMWLRLQEAYTAAIEK</sequence>
<evidence type="ECO:0000313" key="3">
    <source>
        <dbReference type="EMBL" id="OTA14518.1"/>
    </source>
</evidence>
<name>A0A1Y2S9G0_9GAMM</name>
<dbReference type="Pfam" id="PF01381">
    <property type="entry name" value="HTH_3"/>
    <property type="match status" value="1"/>
</dbReference>
<protein>
    <submittedName>
        <fullName evidence="3">Virulence-associated protein</fullName>
    </submittedName>
</protein>
<dbReference type="GO" id="GO:0003677">
    <property type="term" value="F:DNA binding"/>
    <property type="evidence" value="ECO:0007669"/>
    <property type="project" value="UniProtKB-KW"/>
</dbReference>
<dbReference type="CDD" id="cd00093">
    <property type="entry name" value="HTH_XRE"/>
    <property type="match status" value="1"/>
</dbReference>
<accession>A0A1Y2S9G0</accession>
<evidence type="ECO:0000256" key="1">
    <source>
        <dbReference type="ARBA" id="ARBA00023125"/>
    </source>
</evidence>
<dbReference type="PANTHER" id="PTHR36924:SF1">
    <property type="entry name" value="ANTITOXIN HIGA-1"/>
    <property type="match status" value="1"/>
</dbReference>
<evidence type="ECO:0000259" key="2">
    <source>
        <dbReference type="PROSITE" id="PS50943"/>
    </source>
</evidence>
<evidence type="ECO:0000313" key="4">
    <source>
        <dbReference type="Proteomes" id="UP000194350"/>
    </source>
</evidence>
<dbReference type="PANTHER" id="PTHR36924">
    <property type="entry name" value="ANTITOXIN HIGA-1"/>
    <property type="match status" value="1"/>
</dbReference>
<feature type="domain" description="HTH cro/C1-type" evidence="2">
    <location>
        <begin position="13"/>
        <end position="67"/>
    </location>
</feature>
<dbReference type="SUPFAM" id="SSF47413">
    <property type="entry name" value="lambda repressor-like DNA-binding domains"/>
    <property type="match status" value="1"/>
</dbReference>
<organism evidence="3 4">
    <name type="scientific">Xenorhabdus vietnamensis</name>
    <dbReference type="NCBI Taxonomy" id="351656"/>
    <lineage>
        <taxon>Bacteria</taxon>
        <taxon>Pseudomonadati</taxon>
        <taxon>Pseudomonadota</taxon>
        <taxon>Gammaproteobacteria</taxon>
        <taxon>Enterobacterales</taxon>
        <taxon>Morganellaceae</taxon>
        <taxon>Xenorhabdus</taxon>
    </lineage>
</organism>
<keyword evidence="1" id="KW-0238">DNA-binding</keyword>
<dbReference type="InterPro" id="IPR010982">
    <property type="entry name" value="Lambda_DNA-bd_dom_sf"/>
</dbReference>
<dbReference type="AlphaFoldDB" id="A0A1Y2S9G0"/>
<keyword evidence="4" id="KW-1185">Reference proteome</keyword>
<dbReference type="InterPro" id="IPR013430">
    <property type="entry name" value="Toxin_antidote_HigA"/>
</dbReference>